<evidence type="ECO:0000256" key="5">
    <source>
        <dbReference type="ARBA" id="ARBA00022989"/>
    </source>
</evidence>
<dbReference type="OrthoDB" id="187395at2"/>
<dbReference type="STRING" id="1469647.BC351_39375"/>
<dbReference type="PANTHER" id="PTHR32243">
    <property type="entry name" value="MALTOSE TRANSPORT SYSTEM PERMEASE-RELATED"/>
    <property type="match status" value="1"/>
</dbReference>
<accession>A0A1V4H9R3</accession>
<dbReference type="CDD" id="cd06261">
    <property type="entry name" value="TM_PBP2"/>
    <property type="match status" value="1"/>
</dbReference>
<evidence type="ECO:0000313" key="9">
    <source>
        <dbReference type="EMBL" id="OPH47881.1"/>
    </source>
</evidence>
<evidence type="ECO:0000256" key="3">
    <source>
        <dbReference type="ARBA" id="ARBA00022475"/>
    </source>
</evidence>
<organism evidence="9 10">
    <name type="scientific">Paenibacillus ferrarius</name>
    <dbReference type="NCBI Taxonomy" id="1469647"/>
    <lineage>
        <taxon>Bacteria</taxon>
        <taxon>Bacillati</taxon>
        <taxon>Bacillota</taxon>
        <taxon>Bacilli</taxon>
        <taxon>Bacillales</taxon>
        <taxon>Paenibacillaceae</taxon>
        <taxon>Paenibacillus</taxon>
    </lineage>
</organism>
<keyword evidence="2 7" id="KW-0813">Transport</keyword>
<keyword evidence="6 7" id="KW-0472">Membrane</keyword>
<evidence type="ECO:0000256" key="2">
    <source>
        <dbReference type="ARBA" id="ARBA00022448"/>
    </source>
</evidence>
<evidence type="ECO:0000256" key="6">
    <source>
        <dbReference type="ARBA" id="ARBA00023136"/>
    </source>
</evidence>
<gene>
    <name evidence="9" type="ORF">BC351_39375</name>
</gene>
<dbReference type="AlphaFoldDB" id="A0A1V4H9R3"/>
<evidence type="ECO:0000256" key="4">
    <source>
        <dbReference type="ARBA" id="ARBA00022692"/>
    </source>
</evidence>
<dbReference type="RefSeq" id="WP_079419744.1">
    <property type="nucleotide sequence ID" value="NZ_MBTG01000052.1"/>
</dbReference>
<evidence type="ECO:0000256" key="7">
    <source>
        <dbReference type="RuleBase" id="RU363032"/>
    </source>
</evidence>
<keyword evidence="10" id="KW-1185">Reference proteome</keyword>
<dbReference type="PROSITE" id="PS50928">
    <property type="entry name" value="ABC_TM1"/>
    <property type="match status" value="1"/>
</dbReference>
<comment type="subcellular location">
    <subcellularLocation>
        <location evidence="1 7">Cell membrane</location>
        <topology evidence="1 7">Multi-pass membrane protein</topology>
    </subcellularLocation>
</comment>
<dbReference type="GO" id="GO:0005886">
    <property type="term" value="C:plasma membrane"/>
    <property type="evidence" value="ECO:0007669"/>
    <property type="project" value="UniProtKB-SubCell"/>
</dbReference>
<name>A0A1V4H9R3_9BACL</name>
<comment type="similarity">
    <text evidence="7">Belongs to the binding-protein-dependent transport system permease family.</text>
</comment>
<evidence type="ECO:0000259" key="8">
    <source>
        <dbReference type="PROSITE" id="PS50928"/>
    </source>
</evidence>
<dbReference type="Pfam" id="PF00528">
    <property type="entry name" value="BPD_transp_1"/>
    <property type="match status" value="1"/>
</dbReference>
<dbReference type="InterPro" id="IPR050901">
    <property type="entry name" value="BP-dep_ABC_trans_perm"/>
</dbReference>
<sequence length="275" mass="30557">MKKQTTGTMRHLILLIYIIIVLYPLLFILNSSFKNNSEVVLHPWGLPGKFDFQNYVDAFTSSRIGTYFINSLYISTIATTAAILFATAIAYAVTRMKYPKLSKLVYGTLLISLLISPASLLIPLYIMIRNLGIYNTPFALIVPYTAFGIPLSVFVIAAFLKSIPKELEEAGIMDGLSVYGLLLRVIMPLTMPTLVTVFILNFMGHWNEFIMANLFLSSQNLRTLPVAVVSFMDKFQMNYGALTASVMISAIPVILVYTVLQRQIIQGVTSGSVKG</sequence>
<keyword evidence="5 7" id="KW-1133">Transmembrane helix</keyword>
<comment type="caution">
    <text evidence="9">The sequence shown here is derived from an EMBL/GenBank/DDBJ whole genome shotgun (WGS) entry which is preliminary data.</text>
</comment>
<keyword evidence="3" id="KW-1003">Cell membrane</keyword>
<feature type="transmembrane region" description="Helical" evidence="7">
    <location>
        <begin position="104"/>
        <end position="126"/>
    </location>
</feature>
<dbReference type="InterPro" id="IPR000515">
    <property type="entry name" value="MetI-like"/>
</dbReference>
<feature type="transmembrane region" description="Helical" evidence="7">
    <location>
        <begin position="239"/>
        <end position="260"/>
    </location>
</feature>
<evidence type="ECO:0000256" key="1">
    <source>
        <dbReference type="ARBA" id="ARBA00004651"/>
    </source>
</evidence>
<feature type="transmembrane region" description="Helical" evidence="7">
    <location>
        <begin position="181"/>
        <end position="203"/>
    </location>
</feature>
<feature type="transmembrane region" description="Helical" evidence="7">
    <location>
        <begin position="72"/>
        <end position="92"/>
    </location>
</feature>
<feature type="transmembrane region" description="Helical" evidence="7">
    <location>
        <begin position="12"/>
        <end position="33"/>
    </location>
</feature>
<dbReference type="Proteomes" id="UP000190626">
    <property type="component" value="Unassembled WGS sequence"/>
</dbReference>
<proteinExistence type="inferred from homology"/>
<dbReference type="Gene3D" id="1.10.3720.10">
    <property type="entry name" value="MetI-like"/>
    <property type="match status" value="1"/>
</dbReference>
<evidence type="ECO:0000313" key="10">
    <source>
        <dbReference type="Proteomes" id="UP000190626"/>
    </source>
</evidence>
<dbReference type="InterPro" id="IPR035906">
    <property type="entry name" value="MetI-like_sf"/>
</dbReference>
<dbReference type="GO" id="GO:0055085">
    <property type="term" value="P:transmembrane transport"/>
    <property type="evidence" value="ECO:0007669"/>
    <property type="project" value="InterPro"/>
</dbReference>
<dbReference type="PANTHER" id="PTHR32243:SF24">
    <property type="entry name" value="DIACETYLCHITOBIOSE UPTAKE SYSTEM PERMEASE PROTEIN NGCG"/>
    <property type="match status" value="1"/>
</dbReference>
<keyword evidence="4 7" id="KW-0812">Transmembrane</keyword>
<dbReference type="SUPFAM" id="SSF161098">
    <property type="entry name" value="MetI-like"/>
    <property type="match status" value="1"/>
</dbReference>
<reference evidence="10" key="1">
    <citation type="submission" date="2016-07" db="EMBL/GenBank/DDBJ databases">
        <authorList>
            <person name="Florea S."/>
            <person name="Webb J.S."/>
            <person name="Jaromczyk J."/>
            <person name="Schardl C.L."/>
        </authorList>
    </citation>
    <scope>NUCLEOTIDE SEQUENCE [LARGE SCALE GENOMIC DNA]</scope>
    <source>
        <strain evidence="10">CY1</strain>
    </source>
</reference>
<feature type="transmembrane region" description="Helical" evidence="7">
    <location>
        <begin position="138"/>
        <end position="160"/>
    </location>
</feature>
<dbReference type="EMBL" id="MBTG01000052">
    <property type="protein sequence ID" value="OPH47881.1"/>
    <property type="molecule type" value="Genomic_DNA"/>
</dbReference>
<protein>
    <submittedName>
        <fullName evidence="9">Sugar ABC transporter permease</fullName>
    </submittedName>
</protein>
<feature type="domain" description="ABC transmembrane type-1" evidence="8">
    <location>
        <begin position="68"/>
        <end position="260"/>
    </location>
</feature>